<dbReference type="InterPro" id="IPR029419">
    <property type="entry name" value="Arg_succ_lyase_C"/>
</dbReference>
<dbReference type="GO" id="GO:0004056">
    <property type="term" value="F:argininosuccinate lyase activity"/>
    <property type="evidence" value="ECO:0007669"/>
    <property type="project" value="InterPro"/>
</dbReference>
<gene>
    <name evidence="4" type="ORF">KFE25_007689</name>
</gene>
<evidence type="ECO:0000259" key="2">
    <source>
        <dbReference type="Pfam" id="PF00206"/>
    </source>
</evidence>
<dbReference type="InterPro" id="IPR000362">
    <property type="entry name" value="Fumarate_lyase_fam"/>
</dbReference>
<dbReference type="InterPro" id="IPR024083">
    <property type="entry name" value="Fumarase/histidase_N"/>
</dbReference>
<comment type="similarity">
    <text evidence="1">Belongs to the lyase 1 family. Argininosuccinate lyase subfamily.</text>
</comment>
<dbReference type="InterPro" id="IPR020557">
    <property type="entry name" value="Fumarate_lyase_CS"/>
</dbReference>
<proteinExistence type="inferred from homology"/>
<dbReference type="SUPFAM" id="SSF48557">
    <property type="entry name" value="L-aspartase-like"/>
    <property type="match status" value="1"/>
</dbReference>
<dbReference type="NCBIfam" id="TIGR00838">
    <property type="entry name" value="argH"/>
    <property type="match status" value="1"/>
</dbReference>
<dbReference type="PROSITE" id="PS00163">
    <property type="entry name" value="FUMARATE_LYASES"/>
    <property type="match status" value="1"/>
</dbReference>
<dbReference type="InterPro" id="IPR022761">
    <property type="entry name" value="Fumarate_lyase_N"/>
</dbReference>
<evidence type="ECO:0008006" key="6">
    <source>
        <dbReference type="Google" id="ProtNLM"/>
    </source>
</evidence>
<dbReference type="Gene3D" id="1.10.275.10">
    <property type="entry name" value="Fumarase/aspartase (N-terminal domain)"/>
    <property type="match status" value="1"/>
</dbReference>
<dbReference type="Gene3D" id="1.10.40.30">
    <property type="entry name" value="Fumarase/aspartase (C-terminal domain)"/>
    <property type="match status" value="1"/>
</dbReference>
<dbReference type="OMA" id="DFAIEFC"/>
<dbReference type="InterPro" id="IPR008948">
    <property type="entry name" value="L-Aspartase-like"/>
</dbReference>
<comment type="caution">
    <text evidence="4">The sequence shown here is derived from an EMBL/GenBank/DDBJ whole genome shotgun (WGS) entry which is preliminary data.</text>
</comment>
<dbReference type="CDD" id="cd01359">
    <property type="entry name" value="Argininosuccinate_lyase"/>
    <property type="match status" value="1"/>
</dbReference>
<organism evidence="4 5">
    <name type="scientific">Diacronema lutheri</name>
    <name type="common">Unicellular marine alga</name>
    <name type="synonym">Monochrysis lutheri</name>
    <dbReference type="NCBI Taxonomy" id="2081491"/>
    <lineage>
        <taxon>Eukaryota</taxon>
        <taxon>Haptista</taxon>
        <taxon>Haptophyta</taxon>
        <taxon>Pavlovophyceae</taxon>
        <taxon>Pavlovales</taxon>
        <taxon>Pavlovaceae</taxon>
        <taxon>Diacronema</taxon>
    </lineage>
</organism>
<feature type="domain" description="Argininosuccinate lyase C-terminal" evidence="3">
    <location>
        <begin position="377"/>
        <end position="440"/>
    </location>
</feature>
<dbReference type="HAMAP" id="MF_00006">
    <property type="entry name" value="Arg_succ_lyase"/>
    <property type="match status" value="1"/>
</dbReference>
<dbReference type="EMBL" id="JAGTXO010000003">
    <property type="protein sequence ID" value="KAG8469171.1"/>
    <property type="molecule type" value="Genomic_DNA"/>
</dbReference>
<evidence type="ECO:0000313" key="5">
    <source>
        <dbReference type="Proteomes" id="UP000751190"/>
    </source>
</evidence>
<dbReference type="GO" id="GO:0042450">
    <property type="term" value="P:L-arginine biosynthetic process via ornithine"/>
    <property type="evidence" value="ECO:0007669"/>
    <property type="project" value="InterPro"/>
</dbReference>
<feature type="domain" description="Fumarate lyase N-terminal" evidence="2">
    <location>
        <begin position="20"/>
        <end position="314"/>
    </location>
</feature>
<dbReference type="Pfam" id="PF14698">
    <property type="entry name" value="ASL_C2"/>
    <property type="match status" value="1"/>
</dbReference>
<dbReference type="PANTHER" id="PTHR43814:SF1">
    <property type="entry name" value="ARGININOSUCCINATE LYASE"/>
    <property type="match status" value="1"/>
</dbReference>
<dbReference type="PANTHER" id="PTHR43814">
    <property type="entry name" value="ARGININOSUCCINATE LYASE"/>
    <property type="match status" value="1"/>
</dbReference>
<protein>
    <recommendedName>
        <fullName evidence="6">Argininosuccinate lyase</fullName>
    </recommendedName>
</protein>
<evidence type="ECO:0000313" key="4">
    <source>
        <dbReference type="EMBL" id="KAG8469171.1"/>
    </source>
</evidence>
<accession>A0A8J5XUE6</accession>
<dbReference type="OrthoDB" id="2561043at2759"/>
<dbReference type="PRINTS" id="PR00149">
    <property type="entry name" value="FUMRATELYASE"/>
</dbReference>
<keyword evidence="5" id="KW-1185">Reference proteome</keyword>
<dbReference type="Proteomes" id="UP000751190">
    <property type="component" value="Unassembled WGS sequence"/>
</dbReference>
<dbReference type="AlphaFoldDB" id="A0A8J5XUE6"/>
<name>A0A8J5XUE6_DIALT</name>
<dbReference type="FunFam" id="1.20.200.10:FF:000002">
    <property type="entry name" value="Argininosuccinate lyase"/>
    <property type="match status" value="1"/>
</dbReference>
<dbReference type="FunFam" id="1.10.40.30:FF:000001">
    <property type="entry name" value="Argininosuccinate lyase"/>
    <property type="match status" value="1"/>
</dbReference>
<evidence type="ECO:0000256" key="1">
    <source>
        <dbReference type="ARBA" id="ARBA00010755"/>
    </source>
</evidence>
<dbReference type="PRINTS" id="PR00145">
    <property type="entry name" value="ARGSUCLYASE"/>
</dbReference>
<reference evidence="4" key="1">
    <citation type="submission" date="2021-05" db="EMBL/GenBank/DDBJ databases">
        <title>The genome of the haptophyte Pavlova lutheri (Diacronema luteri, Pavlovales) - a model for lipid biosynthesis in eukaryotic algae.</title>
        <authorList>
            <person name="Hulatt C.J."/>
            <person name="Posewitz M.C."/>
        </authorList>
    </citation>
    <scope>NUCLEOTIDE SEQUENCE</scope>
    <source>
        <strain evidence="4">NIVA-4/92</strain>
    </source>
</reference>
<dbReference type="Gene3D" id="1.20.200.10">
    <property type="entry name" value="Fumarase/aspartase (Central domain)"/>
    <property type="match status" value="1"/>
</dbReference>
<dbReference type="FunFam" id="1.10.275.10:FF:000002">
    <property type="entry name" value="Argininosuccinate lyase"/>
    <property type="match status" value="1"/>
</dbReference>
<dbReference type="Pfam" id="PF00206">
    <property type="entry name" value="Lyase_1"/>
    <property type="match status" value="1"/>
</dbReference>
<dbReference type="InterPro" id="IPR009049">
    <property type="entry name" value="Argininosuccinate_lyase"/>
</dbReference>
<evidence type="ECO:0000259" key="3">
    <source>
        <dbReference type="Pfam" id="PF14698"/>
    </source>
</evidence>
<dbReference type="GO" id="GO:0005829">
    <property type="term" value="C:cytosol"/>
    <property type="evidence" value="ECO:0007669"/>
    <property type="project" value="TreeGrafter"/>
</dbReference>
<sequence>MPAKRKAADLPTEEKKMWGGRFTGKVDPVMEAFNSSIGEDKVLWKVDLEGSRGYSHALERAKVLTKEEGKAIRAGLEQVGAEWATGTFEIKEADEDIHMANERRLTELAGAPGGKIHTARSRNDQVATDVRLWLRAEGHEQLALLAGLLTVCSERARAEVDALMPGYTHLQRAQPIRWAHWVMAHCSSFRRDAERLTQAIARANVMPLGSGALAGNPFAINREALAKDLGFSAPMSNSLDGVTDRDFILEFSSWATMLMVHLSKFAEDLIVFGTAEFGFISYADAYSTGSSLMPQKKNPDALELLRGKCARVIGNHTTLLTMMKGLPTAYNKDMQEDKRALFDTAATTRAALQIAAGVLSTLTISRERMRAALSPPLLATDLSDYLVRKGMPFREAHHVVGSAVKLAEEKRCEISELELADYRKLSALFDKDVAEVWDYDLAAERRDETGGTSKRAVLEQVSRMEAFIKAEMPL</sequence>